<keyword evidence="2" id="KW-0812">Transmembrane</keyword>
<comment type="caution">
    <text evidence="3">The sequence shown here is derived from an EMBL/GenBank/DDBJ whole genome shotgun (WGS) entry which is preliminary data.</text>
</comment>
<keyword evidence="2" id="KW-0472">Membrane</keyword>
<feature type="coiled-coil region" evidence="1">
    <location>
        <begin position="413"/>
        <end position="440"/>
    </location>
</feature>
<evidence type="ECO:0000313" key="3">
    <source>
        <dbReference type="EMBL" id="GLB53051.1"/>
    </source>
</evidence>
<accession>A0A9W6B5S7</accession>
<keyword evidence="1" id="KW-0175">Coiled coil</keyword>
<dbReference type="AlphaFoldDB" id="A0A9W6B5S7"/>
<evidence type="ECO:0000256" key="1">
    <source>
        <dbReference type="SAM" id="Coils"/>
    </source>
</evidence>
<dbReference type="EMBL" id="BRVP01000013">
    <property type="protein sequence ID" value="GLB53051.1"/>
    <property type="molecule type" value="Genomic_DNA"/>
</dbReference>
<dbReference type="RefSeq" id="WP_281754715.1">
    <property type="nucleotide sequence ID" value="NZ_BRVP01000013.1"/>
</dbReference>
<name>A0A9W6B5S7_9FLAO</name>
<dbReference type="Proteomes" id="UP001143545">
    <property type="component" value="Unassembled WGS sequence"/>
</dbReference>
<organism evidence="3 4">
    <name type="scientific">Neptunitalea chrysea</name>
    <dbReference type="NCBI Taxonomy" id="1647581"/>
    <lineage>
        <taxon>Bacteria</taxon>
        <taxon>Pseudomonadati</taxon>
        <taxon>Bacteroidota</taxon>
        <taxon>Flavobacteriia</taxon>
        <taxon>Flavobacteriales</taxon>
        <taxon>Flavobacteriaceae</taxon>
        <taxon>Neptunitalea</taxon>
    </lineage>
</organism>
<feature type="transmembrane region" description="Helical" evidence="2">
    <location>
        <begin position="620"/>
        <end position="637"/>
    </location>
</feature>
<dbReference type="Gene3D" id="2.160.20.80">
    <property type="entry name" value="E3 ubiquitin-protein ligase SopA"/>
    <property type="match status" value="2"/>
</dbReference>
<keyword evidence="2" id="KW-1133">Transmembrane helix</keyword>
<evidence type="ECO:0000256" key="2">
    <source>
        <dbReference type="SAM" id="Phobius"/>
    </source>
</evidence>
<sequence length="639" mass="73480">MDKNSYSPTNPLYKLFYGEKTDWYTQDEKGYKTWDENKTTHFWETLRQEKMAKNDYDFSEFVFPEFIHVKATFWLTTEKREFPEAVNFRQASFSGEAYFSEASFSGKANFRYASFSGEAYFMNVYFSGEASFVSSSFSGEAYFSEASFSGEVDFRYASFSDKAGFVSSSFSGEVDFRYASFSGEAYFSEASFSGEANFWDASFSGKANFWDASFSGNGNFNDASFFGKANFRSASFFGGTSFWDVSFSGEVDFMDASFSGEADFSYASFSGGAYFSGASFSGEAYFSNASFSGNTYFTRTSFKGKLFFTAIYCVAEGFLHFYDTDFSEEHISSFKNLHLFTPTKPHTPRIRFEQVMCTEKMVFLNVAFDHIQFVDCELTHIKIGNCTFPKEDTNNRLLLSNECITETSLKDYKKSDEEDAARQTERLKEIEQQLAEQQDILKQQPSVTQKELDALQTKLEAVIKATKEIPEEKGEQALKLAHYKMMEVTYRQLKTNRIINKDWATAGDAYRSEMVMRRKAIWYKFIENPWRKCWLLINLLIVRIHGTFSGYQQSLSKPLLWLLVVWLGFALGYYFGYYEAMHNYTHPFQTSMKESFFAAFPLSGSLEVPKLKVAMSLERILSVILITFFVLATRARLKQ</sequence>
<reference evidence="3" key="1">
    <citation type="submission" date="2022-07" db="EMBL/GenBank/DDBJ databases">
        <title>Taxonomy of Novel Oxalotrophic and Methylotrophic Bacteria.</title>
        <authorList>
            <person name="Sahin N."/>
            <person name="Tani A."/>
        </authorList>
    </citation>
    <scope>NUCLEOTIDE SEQUENCE</scope>
    <source>
        <strain evidence="3">AM327</strain>
    </source>
</reference>
<dbReference type="InterPro" id="IPR001646">
    <property type="entry name" value="5peptide_repeat"/>
</dbReference>
<feature type="transmembrane region" description="Helical" evidence="2">
    <location>
        <begin position="558"/>
        <end position="577"/>
    </location>
</feature>
<evidence type="ECO:0008006" key="5">
    <source>
        <dbReference type="Google" id="ProtNLM"/>
    </source>
</evidence>
<protein>
    <recommendedName>
        <fullName evidence="5">Pentapeptide repeat-containing protein</fullName>
    </recommendedName>
</protein>
<gene>
    <name evidence="3" type="ORF">NBRC110019_20910</name>
</gene>
<evidence type="ECO:0000313" key="4">
    <source>
        <dbReference type="Proteomes" id="UP001143545"/>
    </source>
</evidence>
<proteinExistence type="predicted"/>
<keyword evidence="4" id="KW-1185">Reference proteome</keyword>
<dbReference type="Pfam" id="PF13576">
    <property type="entry name" value="Pentapeptide_3"/>
    <property type="match status" value="3"/>
</dbReference>